<comment type="caution">
    <text evidence="2">The sequence shown here is derived from an EMBL/GenBank/DDBJ whole genome shotgun (WGS) entry which is preliminary data.</text>
</comment>
<dbReference type="Gene3D" id="3.40.525.10">
    <property type="entry name" value="CRAL-TRIO lipid binding domain"/>
    <property type="match status" value="1"/>
</dbReference>
<dbReference type="SUPFAM" id="SSF52087">
    <property type="entry name" value="CRAL/TRIO domain"/>
    <property type="match status" value="1"/>
</dbReference>
<evidence type="ECO:0000313" key="2">
    <source>
        <dbReference type="EMBL" id="KAA6396672.1"/>
    </source>
</evidence>
<feature type="domain" description="CRAL-TRIO" evidence="1">
    <location>
        <begin position="58"/>
        <end position="182"/>
    </location>
</feature>
<dbReference type="AlphaFoldDB" id="A0A5J4WQ30"/>
<gene>
    <name evidence="2" type="ORF">EZS28_007801</name>
</gene>
<dbReference type="CDD" id="cd00170">
    <property type="entry name" value="SEC14"/>
    <property type="match status" value="1"/>
</dbReference>
<name>A0A5J4WQ30_9EUKA</name>
<proteinExistence type="predicted"/>
<organism evidence="2 3">
    <name type="scientific">Streblomastix strix</name>
    <dbReference type="NCBI Taxonomy" id="222440"/>
    <lineage>
        <taxon>Eukaryota</taxon>
        <taxon>Metamonada</taxon>
        <taxon>Preaxostyla</taxon>
        <taxon>Oxymonadida</taxon>
        <taxon>Streblomastigidae</taxon>
        <taxon>Streblomastix</taxon>
    </lineage>
</organism>
<accession>A0A5J4WQ30</accession>
<dbReference type="EMBL" id="SNRW01001368">
    <property type="protein sequence ID" value="KAA6396672.1"/>
    <property type="molecule type" value="Genomic_DNA"/>
</dbReference>
<evidence type="ECO:0000313" key="3">
    <source>
        <dbReference type="Proteomes" id="UP000324800"/>
    </source>
</evidence>
<dbReference type="Pfam" id="PF13716">
    <property type="entry name" value="CRAL_TRIO_2"/>
    <property type="match status" value="1"/>
</dbReference>
<evidence type="ECO:0000259" key="1">
    <source>
        <dbReference type="Pfam" id="PF13716"/>
    </source>
</evidence>
<dbReference type="OrthoDB" id="19923at2759"/>
<sequence length="326" mass="37541">MQKNNQFDSEIDIDYYQFPEQTQQGYSKLYEEAMVGNFIEIHPFSPIYISPGKDNRGNRVAIINSYKISTSAQTEDLIKYFNLKLNSIFNKPFIIIVTYRFQRQGFDLQSFQLVSMYKQLPSEYKKNLMGMYIVGADAKLKTALGNAKPFLSDKFNKKIVFIEYIRSLDDVASPFNVRLPLAMYLRPGTNINNQNDFTIEDKNLSLQSICTSETDGIEQENVIPIVILNIISWLQSSGNISKGSEMIVEKESQSFQRFYDQLLFDPFMQIPPSLHPSLPFFVFETFLSNIFTRLIDLDCTMKLVFVFLTNAGRLLSDNLGRIIEGV</sequence>
<reference evidence="2 3" key="1">
    <citation type="submission" date="2019-03" db="EMBL/GenBank/DDBJ databases">
        <title>Single cell metagenomics reveals metabolic interactions within the superorganism composed of flagellate Streblomastix strix and complex community of Bacteroidetes bacteria on its surface.</title>
        <authorList>
            <person name="Treitli S.C."/>
            <person name="Kolisko M."/>
            <person name="Husnik F."/>
            <person name="Keeling P."/>
            <person name="Hampl V."/>
        </authorList>
    </citation>
    <scope>NUCLEOTIDE SEQUENCE [LARGE SCALE GENOMIC DNA]</scope>
    <source>
        <strain evidence="2">ST1C</strain>
    </source>
</reference>
<protein>
    <recommendedName>
        <fullName evidence="1">CRAL-TRIO domain-containing protein</fullName>
    </recommendedName>
</protein>
<dbReference type="Proteomes" id="UP000324800">
    <property type="component" value="Unassembled WGS sequence"/>
</dbReference>
<dbReference type="InterPro" id="IPR001251">
    <property type="entry name" value="CRAL-TRIO_dom"/>
</dbReference>
<dbReference type="InterPro" id="IPR036865">
    <property type="entry name" value="CRAL-TRIO_dom_sf"/>
</dbReference>